<sequence>MEEINIDCCPKCGRPLNEERE</sequence>
<name>A0A855XAV3_LIMRT</name>
<accession>A0A855XAV3</accession>
<dbReference type="EMBL" id="QGHT01000017">
    <property type="protein sequence ID" value="PWT41910.1"/>
    <property type="molecule type" value="Genomic_DNA"/>
</dbReference>
<protein>
    <submittedName>
        <fullName evidence="1">Uncharacterized protein</fullName>
    </submittedName>
</protein>
<proteinExistence type="predicted"/>
<dbReference type="AlphaFoldDB" id="A0A855XAV3"/>
<dbReference type="Proteomes" id="UP000245980">
    <property type="component" value="Unassembled WGS sequence"/>
</dbReference>
<organism evidence="1 2">
    <name type="scientific">Limosilactobacillus reuteri</name>
    <name type="common">Lactobacillus reuteri</name>
    <dbReference type="NCBI Taxonomy" id="1598"/>
    <lineage>
        <taxon>Bacteria</taxon>
        <taxon>Bacillati</taxon>
        <taxon>Bacillota</taxon>
        <taxon>Bacilli</taxon>
        <taxon>Lactobacillales</taxon>
        <taxon>Lactobacillaceae</taxon>
        <taxon>Limosilactobacillus</taxon>
    </lineage>
</organism>
<comment type="caution">
    <text evidence="1">The sequence shown here is derived from an EMBL/GenBank/DDBJ whole genome shotgun (WGS) entry which is preliminary data.</text>
</comment>
<reference evidence="1 2" key="1">
    <citation type="journal article" date="2018" name="Front. Microbiol.">
        <title>Comparative Genomics of the Herbivore Gut Symbiont Lactobacillus reuteri Reveals Genetic Diversity and Lifestyle Adaptation.</title>
        <authorList>
            <person name="Zhao J."/>
        </authorList>
    </citation>
    <scope>NUCLEOTIDE SEQUENCE [LARGE SCALE GENOMIC DNA]</scope>
    <source>
        <strain evidence="1 2">LR10</strain>
    </source>
</reference>
<evidence type="ECO:0000313" key="1">
    <source>
        <dbReference type="EMBL" id="PWT41910.1"/>
    </source>
</evidence>
<evidence type="ECO:0000313" key="2">
    <source>
        <dbReference type="Proteomes" id="UP000245980"/>
    </source>
</evidence>
<gene>
    <name evidence="1" type="ORF">DKZ22_05360</name>
</gene>